<keyword evidence="1" id="KW-0378">Hydrolase</keyword>
<dbReference type="EMBL" id="JAVXUP010000700">
    <property type="protein sequence ID" value="KAK3022632.1"/>
    <property type="molecule type" value="Genomic_DNA"/>
</dbReference>
<organism evidence="6 7">
    <name type="scientific">Escallonia herrerae</name>
    <dbReference type="NCBI Taxonomy" id="1293975"/>
    <lineage>
        <taxon>Eukaryota</taxon>
        <taxon>Viridiplantae</taxon>
        <taxon>Streptophyta</taxon>
        <taxon>Embryophyta</taxon>
        <taxon>Tracheophyta</taxon>
        <taxon>Spermatophyta</taxon>
        <taxon>Magnoliopsida</taxon>
        <taxon>eudicotyledons</taxon>
        <taxon>Gunneridae</taxon>
        <taxon>Pentapetalae</taxon>
        <taxon>asterids</taxon>
        <taxon>campanulids</taxon>
        <taxon>Escalloniales</taxon>
        <taxon>Escalloniaceae</taxon>
        <taxon>Escallonia</taxon>
    </lineage>
</organism>
<dbReference type="PANTHER" id="PTHR11439">
    <property type="entry name" value="GAG-POL-RELATED RETROTRANSPOSON"/>
    <property type="match status" value="1"/>
</dbReference>
<keyword evidence="1" id="KW-0645">Protease</keyword>
<evidence type="ECO:0000259" key="3">
    <source>
        <dbReference type="Pfam" id="PF07727"/>
    </source>
</evidence>
<evidence type="ECO:0000313" key="6">
    <source>
        <dbReference type="EMBL" id="KAK3022632.1"/>
    </source>
</evidence>
<evidence type="ECO:0000313" key="7">
    <source>
        <dbReference type="Proteomes" id="UP001188597"/>
    </source>
</evidence>
<evidence type="ECO:0000256" key="2">
    <source>
        <dbReference type="SAM" id="MobiDB-lite"/>
    </source>
</evidence>
<dbReference type="AlphaFoldDB" id="A0AA88W7Y2"/>
<accession>A0AA88W7Y2</accession>
<keyword evidence="7" id="KW-1185">Reference proteome</keyword>
<evidence type="ECO:0000256" key="1">
    <source>
        <dbReference type="ARBA" id="ARBA00022750"/>
    </source>
</evidence>
<feature type="domain" description="Reverse transcriptase Ty1/copia-type" evidence="3">
    <location>
        <begin position="788"/>
        <end position="905"/>
    </location>
</feature>
<dbReference type="SUPFAM" id="SSF56672">
    <property type="entry name" value="DNA/RNA polymerases"/>
    <property type="match status" value="1"/>
</dbReference>
<protein>
    <recommendedName>
        <fullName evidence="8">Reverse transcriptase Ty1/copia-type domain-containing protein</fullName>
    </recommendedName>
</protein>
<dbReference type="InterPro" id="IPR054722">
    <property type="entry name" value="PolX-like_BBD"/>
</dbReference>
<feature type="domain" description="Retroviral polymerase SH3-like" evidence="5">
    <location>
        <begin position="649"/>
        <end position="679"/>
    </location>
</feature>
<dbReference type="InterPro" id="IPR013103">
    <property type="entry name" value="RVT_2"/>
</dbReference>
<feature type="region of interest" description="Disordered" evidence="2">
    <location>
        <begin position="728"/>
        <end position="752"/>
    </location>
</feature>
<dbReference type="Pfam" id="PF25597">
    <property type="entry name" value="SH3_retrovirus"/>
    <property type="match status" value="1"/>
</dbReference>
<evidence type="ECO:0000259" key="5">
    <source>
        <dbReference type="Pfam" id="PF25597"/>
    </source>
</evidence>
<sequence>MLKGMAGQCCKALVRWLCKGDEDEMVAECVRDSGLPIMAENEEERALWCVVLGENEILDSEDPSLHSVNGNISVLGSAVHGSASPLSRDSLKNSFHTCEETSLDPSEHLSEKLPPVSRVAVLEATDGAGIDAIYGSNLLEPCAAELLVAKESDVGPSHLCECDLPTTGKASALSPVFCISMNSVSELSSMDESSDRNKTELSSPLSDSAISTPLPHLAIIASSSVVLPQPRIMPSDSSSHTSSSVCSQKYERSLFRAWIQCNAVVLAWLTNALAKELQGNATHAETAREVWKDLEERFTQGIAPRVYELKRAIVLLQQEKASVASYYGKLKSVWGELQGLNPTPVCKCGCTCGAAKKMQIMREEEKVFNFLMGLDEAYTTMRSQILSIDPLPNIGRAYAIAAQEEKQRSIAASRTPTIEAAALLTKKSDLQMRWNGSGRRNQFPPCPHCGKTNHSQEYCFKVIGYPSDWRKPGKGNSSRADHKQTNSSNAAFTAKMDGENLLIPGLTPSQQQQLMALLNGQEAPGGNPSANMATSNFSGKTENEWIVDTGATNHITHDVNSLSNVEQQHNIPPVQIPDGKTVPVHALGQITIGKRLILDQDLHSRRLIGVGRERNGLYYLEPIKGGKALTARNTISANMWHLRLGHLPKGYRIYDLESKRIYVSRDVQFLKGIYPYTKSSLGESRQVSNEEPDVGNIPLSTDLCTDPVEEPVMESIATEPISPDIEVGCSESDESDPTVENQQAATLPSKRQRHVSRFLSGYQYVLPPSLPPVETNKPPSSPSANSTASINWYKKFTAALLAIGFRQSTADYSLFTFTLGGSFIAVLVYVDDVIITGTYSDHICKLKNYLDTKFHIKNLGKLKYFLGIEVARSPAGIFLSQRKYVLDILAECGLTGCKPASFPMEQQHKLSNESGEICKNPEEYCRLVGRLLYLNITRPDISYDVHILSQFMHDPRQPHLDAAYRVLHYLKGSPGQGILLPSNNTLYLQAFCDADWAGCPMTRKSTTGYVIFLGSSPVSWRAKKQTVVSRSSAEAEYRAMATTTSEII</sequence>
<dbReference type="PANTHER" id="PTHR11439:SF520">
    <property type="entry name" value="CYSTEINE-RICH RLK (RECEPTOR-LIKE PROTEIN KINASE) 8"/>
    <property type="match status" value="1"/>
</dbReference>
<reference evidence="6" key="1">
    <citation type="submission" date="2022-12" db="EMBL/GenBank/DDBJ databases">
        <title>Draft genome assemblies for two species of Escallonia (Escalloniales).</title>
        <authorList>
            <person name="Chanderbali A."/>
            <person name="Dervinis C."/>
            <person name="Anghel I."/>
            <person name="Soltis D."/>
            <person name="Soltis P."/>
            <person name="Zapata F."/>
        </authorList>
    </citation>
    <scope>NUCLEOTIDE SEQUENCE</scope>
    <source>
        <strain evidence="6">UCBG64.0493</strain>
        <tissue evidence="6">Leaf</tissue>
    </source>
</reference>
<evidence type="ECO:0008006" key="8">
    <source>
        <dbReference type="Google" id="ProtNLM"/>
    </source>
</evidence>
<dbReference type="Pfam" id="PF07727">
    <property type="entry name" value="RVT_2"/>
    <property type="match status" value="1"/>
</dbReference>
<evidence type="ECO:0000259" key="4">
    <source>
        <dbReference type="Pfam" id="PF22936"/>
    </source>
</evidence>
<dbReference type="GO" id="GO:0004190">
    <property type="term" value="F:aspartic-type endopeptidase activity"/>
    <property type="evidence" value="ECO:0007669"/>
    <property type="project" value="UniProtKB-KW"/>
</dbReference>
<feature type="domain" description="Retrovirus-related Pol polyprotein from transposon TNT 1-94-like beta-barrel" evidence="4">
    <location>
        <begin position="545"/>
        <end position="592"/>
    </location>
</feature>
<dbReference type="Proteomes" id="UP001188597">
    <property type="component" value="Unassembled WGS sequence"/>
</dbReference>
<dbReference type="InterPro" id="IPR043502">
    <property type="entry name" value="DNA/RNA_pol_sf"/>
</dbReference>
<gene>
    <name evidence="6" type="ORF">RJ639_047441</name>
</gene>
<dbReference type="InterPro" id="IPR057670">
    <property type="entry name" value="SH3_retrovirus"/>
</dbReference>
<proteinExistence type="predicted"/>
<comment type="caution">
    <text evidence="6">The sequence shown here is derived from an EMBL/GenBank/DDBJ whole genome shotgun (WGS) entry which is preliminary data.</text>
</comment>
<dbReference type="CDD" id="cd09272">
    <property type="entry name" value="RNase_HI_RT_Ty1"/>
    <property type="match status" value="1"/>
</dbReference>
<name>A0AA88W7Y2_9ASTE</name>
<dbReference type="Pfam" id="PF22936">
    <property type="entry name" value="Pol_BBD"/>
    <property type="match status" value="1"/>
</dbReference>
<keyword evidence="1" id="KW-0064">Aspartyl protease</keyword>